<reference evidence="7" key="1">
    <citation type="submission" date="2018-10" db="EMBL/GenBank/DDBJ databases">
        <authorList>
            <person name="Vincent A.T."/>
            <person name="Schiettekatte O."/>
            <person name="Bourhy P."/>
            <person name="Veyrier F.J."/>
            <person name="Picardeau M."/>
        </authorList>
    </citation>
    <scope>NUCLEOTIDE SEQUENCE</scope>
    <source>
        <strain evidence="7">201800281</strain>
    </source>
</reference>
<keyword evidence="3 5" id="KW-1133">Transmembrane helix</keyword>
<dbReference type="EMBL" id="RQFM01000010">
    <property type="protein sequence ID" value="TGK88518.1"/>
    <property type="molecule type" value="Genomic_DNA"/>
</dbReference>
<reference evidence="6 8" key="2">
    <citation type="journal article" date="2019" name="PLoS Negl. Trop. Dis.">
        <title>Revisiting the worldwide diversity of Leptospira species in the environment.</title>
        <authorList>
            <person name="Vincent A.T."/>
            <person name="Schiettekatte O."/>
            <person name="Bourhy P."/>
            <person name="Veyrier F.J."/>
            <person name="Picardeau M."/>
        </authorList>
    </citation>
    <scope>NUCLEOTIDE SEQUENCE [LARGE SCALE GENOMIC DNA]</scope>
    <source>
        <strain evidence="6 8">201800280</strain>
        <strain evidence="7">201800281</strain>
    </source>
</reference>
<evidence type="ECO:0000313" key="7">
    <source>
        <dbReference type="EMBL" id="TGK89164.1"/>
    </source>
</evidence>
<evidence type="ECO:0000313" key="6">
    <source>
        <dbReference type="EMBL" id="TGK88518.1"/>
    </source>
</evidence>
<dbReference type="InterPro" id="IPR032808">
    <property type="entry name" value="DoxX"/>
</dbReference>
<evidence type="ECO:0000256" key="1">
    <source>
        <dbReference type="ARBA" id="ARBA00004141"/>
    </source>
</evidence>
<protein>
    <submittedName>
        <fullName evidence="6">DoxX family membrane protein</fullName>
    </submittedName>
</protein>
<comment type="subcellular location">
    <subcellularLocation>
        <location evidence="1">Membrane</location>
        <topology evidence="1">Multi-pass membrane protein</topology>
    </subcellularLocation>
</comment>
<dbReference type="Proteomes" id="UP000297918">
    <property type="component" value="Unassembled WGS sequence"/>
</dbReference>
<gene>
    <name evidence="6" type="ORF">EHQ23_06725</name>
    <name evidence="7" type="ORF">EHQ26_19250</name>
</gene>
<feature type="transmembrane region" description="Helical" evidence="5">
    <location>
        <begin position="7"/>
        <end position="28"/>
    </location>
</feature>
<evidence type="ECO:0000256" key="4">
    <source>
        <dbReference type="ARBA" id="ARBA00023136"/>
    </source>
</evidence>
<organism evidence="6 8">
    <name type="scientific">Leptospira bourretii</name>
    <dbReference type="NCBI Taxonomy" id="2484962"/>
    <lineage>
        <taxon>Bacteria</taxon>
        <taxon>Pseudomonadati</taxon>
        <taxon>Spirochaetota</taxon>
        <taxon>Spirochaetia</taxon>
        <taxon>Leptospirales</taxon>
        <taxon>Leptospiraceae</taxon>
        <taxon>Leptospira</taxon>
    </lineage>
</organism>
<keyword evidence="9" id="KW-1185">Reference proteome</keyword>
<evidence type="ECO:0000256" key="5">
    <source>
        <dbReference type="SAM" id="Phobius"/>
    </source>
</evidence>
<keyword evidence="2 5" id="KW-0812">Transmembrane</keyword>
<comment type="caution">
    <text evidence="6">The sequence shown here is derived from an EMBL/GenBank/DDBJ whole genome shotgun (WGS) entry which is preliminary data.</text>
</comment>
<feature type="transmembrane region" description="Helical" evidence="5">
    <location>
        <begin position="72"/>
        <end position="91"/>
    </location>
</feature>
<dbReference type="Pfam" id="PF07681">
    <property type="entry name" value="DoxX"/>
    <property type="match status" value="1"/>
</dbReference>
<dbReference type="OrthoDB" id="343150at2"/>
<dbReference type="RefSeq" id="WP_135748594.1">
    <property type="nucleotide sequence ID" value="NZ_RQFL01000031.1"/>
</dbReference>
<evidence type="ECO:0000256" key="2">
    <source>
        <dbReference type="ARBA" id="ARBA00022692"/>
    </source>
</evidence>
<dbReference type="EMBL" id="RQFL01000031">
    <property type="protein sequence ID" value="TGK89164.1"/>
    <property type="molecule type" value="Genomic_DNA"/>
</dbReference>
<feature type="transmembrane region" description="Helical" evidence="5">
    <location>
        <begin position="40"/>
        <end position="65"/>
    </location>
</feature>
<sequence>MKQIDLVFRMLLGIIFILFGSSKFYAFMPTPPMTPAAANFIAAIITTGYLWKLVGFLEICGGLLVIFPKTTILGLTILAPIIVNIILYLGFLQYTIGPAPFIMILFLLSSSSLLAWQRRKQWLTLFYNHSL</sequence>
<keyword evidence="4 5" id="KW-0472">Membrane</keyword>
<proteinExistence type="predicted"/>
<dbReference type="Proteomes" id="UP000297394">
    <property type="component" value="Unassembled WGS sequence"/>
</dbReference>
<evidence type="ECO:0000256" key="3">
    <source>
        <dbReference type="ARBA" id="ARBA00022989"/>
    </source>
</evidence>
<feature type="transmembrane region" description="Helical" evidence="5">
    <location>
        <begin position="97"/>
        <end position="116"/>
    </location>
</feature>
<accession>A0A4R9IJ03</accession>
<name>A0A4R9IJ03_9LEPT</name>
<evidence type="ECO:0000313" key="8">
    <source>
        <dbReference type="Proteomes" id="UP000297394"/>
    </source>
</evidence>
<dbReference type="AlphaFoldDB" id="A0A4R9IJ03"/>
<evidence type="ECO:0000313" key="9">
    <source>
        <dbReference type="Proteomes" id="UP000297918"/>
    </source>
</evidence>